<dbReference type="SUPFAM" id="SSF51735">
    <property type="entry name" value="NAD(P)-binding Rossmann-fold domains"/>
    <property type="match status" value="1"/>
</dbReference>
<dbReference type="Pfam" id="PF00106">
    <property type="entry name" value="adh_short"/>
    <property type="match status" value="1"/>
</dbReference>
<dbReference type="InterPro" id="IPR036291">
    <property type="entry name" value="NAD(P)-bd_dom_sf"/>
</dbReference>
<evidence type="ECO:0000313" key="2">
    <source>
        <dbReference type="EMBL" id="GAA0275123.1"/>
    </source>
</evidence>
<sequence>MANIFITGATDGLGRAVAHHLARQGHDLILHGRNRARLDEVAAEVGRSPITVLADLAELSQVHRLAAEVSAATDRLDVFISNAGIGSPDAQRQVSADGHELHFAVNHLAGFLLARELLPLLRRSAPARILFVASLSQSPVDFDDPMIERGYTGLRAYGQSKLAQIMAGFELAGRVDATEVTVNSLHPATLMPTKMVPGHRSVDRLETGVAATVRLATSDELTHVTGKFYDRQRETRADPQAYDHDARARLWKLSEELTSPRW</sequence>
<keyword evidence="1" id="KW-0560">Oxidoreductase</keyword>
<dbReference type="PRINTS" id="PR00081">
    <property type="entry name" value="GDHRDH"/>
</dbReference>
<evidence type="ECO:0000256" key="1">
    <source>
        <dbReference type="ARBA" id="ARBA00023002"/>
    </source>
</evidence>
<proteinExistence type="predicted"/>
<name>A0ABN0V4W9_9ACTN</name>
<protein>
    <submittedName>
        <fullName evidence="2">SDR family NAD(P)-dependent oxidoreductase</fullName>
    </submittedName>
</protein>
<reference evidence="2 3" key="1">
    <citation type="journal article" date="2019" name="Int. J. Syst. Evol. Microbiol.">
        <title>The Global Catalogue of Microorganisms (GCM) 10K type strain sequencing project: providing services to taxonomists for standard genome sequencing and annotation.</title>
        <authorList>
            <consortium name="The Broad Institute Genomics Platform"/>
            <consortium name="The Broad Institute Genome Sequencing Center for Infectious Disease"/>
            <person name="Wu L."/>
            <person name="Ma J."/>
        </authorList>
    </citation>
    <scope>NUCLEOTIDE SEQUENCE [LARGE SCALE GENOMIC DNA]</scope>
    <source>
        <strain evidence="2 3">JCM 10425</strain>
    </source>
</reference>
<keyword evidence="3" id="KW-1185">Reference proteome</keyword>
<dbReference type="PANTHER" id="PTHR43157:SF31">
    <property type="entry name" value="PHOSPHATIDYLINOSITOL-GLYCAN BIOSYNTHESIS CLASS F PROTEIN"/>
    <property type="match status" value="1"/>
</dbReference>
<dbReference type="EMBL" id="BAAAGX010000033">
    <property type="protein sequence ID" value="GAA0275123.1"/>
    <property type="molecule type" value="Genomic_DNA"/>
</dbReference>
<dbReference type="InterPro" id="IPR002347">
    <property type="entry name" value="SDR_fam"/>
</dbReference>
<dbReference type="Gene3D" id="3.40.50.720">
    <property type="entry name" value="NAD(P)-binding Rossmann-like Domain"/>
    <property type="match status" value="1"/>
</dbReference>
<evidence type="ECO:0000313" key="3">
    <source>
        <dbReference type="Proteomes" id="UP001500967"/>
    </source>
</evidence>
<gene>
    <name evidence="2" type="ORF">GCM10009539_73600</name>
</gene>
<accession>A0ABN0V4W9</accession>
<comment type="caution">
    <text evidence="2">The sequence shown here is derived from an EMBL/GenBank/DDBJ whole genome shotgun (WGS) entry which is preliminary data.</text>
</comment>
<dbReference type="Proteomes" id="UP001500967">
    <property type="component" value="Unassembled WGS sequence"/>
</dbReference>
<organism evidence="2 3">
    <name type="scientific">Cryptosporangium japonicum</name>
    <dbReference type="NCBI Taxonomy" id="80872"/>
    <lineage>
        <taxon>Bacteria</taxon>
        <taxon>Bacillati</taxon>
        <taxon>Actinomycetota</taxon>
        <taxon>Actinomycetes</taxon>
        <taxon>Cryptosporangiales</taxon>
        <taxon>Cryptosporangiaceae</taxon>
        <taxon>Cryptosporangium</taxon>
    </lineage>
</organism>
<dbReference type="RefSeq" id="WP_344653556.1">
    <property type="nucleotide sequence ID" value="NZ_BAAAGX010000033.1"/>
</dbReference>
<dbReference type="PANTHER" id="PTHR43157">
    <property type="entry name" value="PHOSPHATIDYLINOSITOL-GLYCAN BIOSYNTHESIS CLASS F PROTEIN-RELATED"/>
    <property type="match status" value="1"/>
</dbReference>